<evidence type="ECO:0000313" key="1">
    <source>
        <dbReference type="EMBL" id="RKI94298.1"/>
    </source>
</evidence>
<reference evidence="1 2" key="1">
    <citation type="submission" date="2018-09" db="EMBL/GenBank/DDBJ databases">
        <title>Murine metabolic-syndrome-specific gut microbial biobank.</title>
        <authorList>
            <person name="Liu C."/>
        </authorList>
    </citation>
    <scope>NUCLEOTIDE SEQUENCE [LARGE SCALE GENOMIC DNA]</scope>
    <source>
        <strain evidence="1 2">0.1xD8-82</strain>
    </source>
</reference>
<dbReference type="EMBL" id="RAYQ01000001">
    <property type="protein sequence ID" value="RKI94298.1"/>
    <property type="molecule type" value="Genomic_DNA"/>
</dbReference>
<sequence length="110" mass="12734">MKAKFEEFNDGILDVYNVNNEDKLEKAKSGLRFGNKNVGITRHYAARAADTRVDRVIHILQQQDIYPHQVAVIAGEQYDIDKTDHLKNTLPPVTKLSLIKFEKHREREFA</sequence>
<dbReference type="Proteomes" id="UP000280696">
    <property type="component" value="Unassembled WGS sequence"/>
</dbReference>
<organism evidence="1 2">
    <name type="scientific">Parablautia intestinalis</name>
    <dbReference type="NCBI Taxonomy" id="2320100"/>
    <lineage>
        <taxon>Bacteria</taxon>
        <taxon>Bacillati</taxon>
        <taxon>Bacillota</taxon>
        <taxon>Clostridia</taxon>
        <taxon>Lachnospirales</taxon>
        <taxon>Lachnospiraceae</taxon>
        <taxon>Parablautia</taxon>
    </lineage>
</organism>
<comment type="caution">
    <text evidence="1">The sequence shown here is derived from an EMBL/GenBank/DDBJ whole genome shotgun (WGS) entry which is preliminary data.</text>
</comment>
<evidence type="ECO:0000313" key="2">
    <source>
        <dbReference type="Proteomes" id="UP000280696"/>
    </source>
</evidence>
<gene>
    <name evidence="1" type="ORF">D7V94_01775</name>
</gene>
<accession>A0A3A9ASA1</accession>
<dbReference type="OrthoDB" id="2056242at2"/>
<dbReference type="AlphaFoldDB" id="A0A3A9ASA1"/>
<protein>
    <submittedName>
        <fullName evidence="1">Uncharacterized protein</fullName>
    </submittedName>
</protein>
<keyword evidence="2" id="KW-1185">Reference proteome</keyword>
<dbReference type="RefSeq" id="WP_120466164.1">
    <property type="nucleotide sequence ID" value="NZ_RAYQ01000001.1"/>
</dbReference>
<proteinExistence type="predicted"/>
<name>A0A3A9ASA1_9FIRM</name>